<feature type="compositionally biased region" description="Basic and acidic residues" evidence="1">
    <location>
        <begin position="1"/>
        <end position="11"/>
    </location>
</feature>
<dbReference type="EMBL" id="OM869554">
    <property type="protein sequence ID" value="UPW41184.1"/>
    <property type="molecule type" value="Genomic_DNA"/>
</dbReference>
<reference evidence="2" key="1">
    <citation type="submission" date="2022-02" db="EMBL/GenBank/DDBJ databases">
        <title>Towards deciphering the DNA virus diversity associated with rodent species in the families Cricetidae and Heteromyidae.</title>
        <authorList>
            <person name="Lund M."/>
            <person name="Larsen B.B."/>
            <person name="Gryseels S."/>
            <person name="Kraberger S."/>
            <person name="Rowsey D.M."/>
            <person name="Steger L."/>
            <person name="Yule K.M."/>
            <person name="Upham N.S."/>
            <person name="Worobey M."/>
            <person name="Van Doorslaer K."/>
            <person name="Varsani A."/>
        </authorList>
    </citation>
    <scope>NUCLEOTIDE SEQUENCE</scope>
    <source>
        <strain evidence="2">UA08Rod_5306</strain>
    </source>
</reference>
<dbReference type="Pfam" id="PF09675">
    <property type="entry name" value="Chlamy_scaf"/>
    <property type="match status" value="1"/>
</dbReference>
<name>A0A976N1J9_9VIRU</name>
<protein>
    <submittedName>
        <fullName evidence="2">Internal scaffolding protein</fullName>
    </submittedName>
</protein>
<accession>A0A976N1J9</accession>
<feature type="region of interest" description="Disordered" evidence="1">
    <location>
        <begin position="1"/>
        <end position="21"/>
    </location>
</feature>
<evidence type="ECO:0000256" key="1">
    <source>
        <dbReference type="SAM" id="MobiDB-lite"/>
    </source>
</evidence>
<dbReference type="InterPro" id="IPR014131">
    <property type="entry name" value="Chlamydia_phage_Vp3"/>
</dbReference>
<proteinExistence type="predicted"/>
<sequence>MKFYNRSEHAPRQAAPAGEKQEPVYEMDVDLYGHKFLVETGKTNIYERIQESLEETKIENIIRRALGGDEEALRVMHGTYTDVTNAPKSLAEMQQLIIKANQDFEKLPIEVREKFNHDPMQFIAEWGSEEWTKKMERPKTLGELQKEAAEKAKEGGEDK</sequence>
<evidence type="ECO:0000313" key="2">
    <source>
        <dbReference type="EMBL" id="UPW41184.1"/>
    </source>
</evidence>
<organism evidence="2">
    <name type="scientific">Sigmofec virus UA08Rod_5306</name>
    <dbReference type="NCBI Taxonomy" id="2929417"/>
    <lineage>
        <taxon>Viruses</taxon>
        <taxon>Monodnaviria</taxon>
        <taxon>Sangervirae</taxon>
        <taxon>Phixviricota</taxon>
        <taxon>Malgrandaviricetes</taxon>
        <taxon>Petitvirales</taxon>
        <taxon>Microviridae</taxon>
    </lineage>
</organism>
<feature type="region of interest" description="Disordered" evidence="1">
    <location>
        <begin position="137"/>
        <end position="159"/>
    </location>
</feature>